<comment type="caution">
    <text evidence="2">The sequence shown here is derived from an EMBL/GenBank/DDBJ whole genome shotgun (WGS) entry which is preliminary data.</text>
</comment>
<accession>A0ABS8SEB1</accession>
<evidence type="ECO:0000256" key="1">
    <source>
        <dbReference type="SAM" id="MobiDB-lite"/>
    </source>
</evidence>
<evidence type="ECO:0000313" key="2">
    <source>
        <dbReference type="EMBL" id="MCD7457223.1"/>
    </source>
</evidence>
<proteinExistence type="predicted"/>
<sequence length="118" mass="12368">MSPSLICWTANLKPKANITGREEEDWRLDELRAYGAGASSSLVPGGTNMASGAKDALETLPHNPPLAEILLESQTLPITPLATEVFHGDTLSAPVTIGATDDVPGDNAPQLHVPDTQA</sequence>
<reference evidence="2 3" key="1">
    <citation type="journal article" date="2021" name="BMC Genomics">
        <title>Datura genome reveals duplications of psychoactive alkaloid biosynthetic genes and high mutation rate following tissue culture.</title>
        <authorList>
            <person name="Rajewski A."/>
            <person name="Carter-House D."/>
            <person name="Stajich J."/>
            <person name="Litt A."/>
        </authorList>
    </citation>
    <scope>NUCLEOTIDE SEQUENCE [LARGE SCALE GENOMIC DNA]</scope>
    <source>
        <strain evidence="2">AR-01</strain>
    </source>
</reference>
<feature type="region of interest" description="Disordered" evidence="1">
    <location>
        <begin position="97"/>
        <end position="118"/>
    </location>
</feature>
<gene>
    <name evidence="2" type="ORF">HAX54_034560</name>
</gene>
<name>A0ABS8SEB1_DATST</name>
<keyword evidence="3" id="KW-1185">Reference proteome</keyword>
<organism evidence="2 3">
    <name type="scientific">Datura stramonium</name>
    <name type="common">Jimsonweed</name>
    <name type="synonym">Common thornapple</name>
    <dbReference type="NCBI Taxonomy" id="4076"/>
    <lineage>
        <taxon>Eukaryota</taxon>
        <taxon>Viridiplantae</taxon>
        <taxon>Streptophyta</taxon>
        <taxon>Embryophyta</taxon>
        <taxon>Tracheophyta</taxon>
        <taxon>Spermatophyta</taxon>
        <taxon>Magnoliopsida</taxon>
        <taxon>eudicotyledons</taxon>
        <taxon>Gunneridae</taxon>
        <taxon>Pentapetalae</taxon>
        <taxon>asterids</taxon>
        <taxon>lamiids</taxon>
        <taxon>Solanales</taxon>
        <taxon>Solanaceae</taxon>
        <taxon>Solanoideae</taxon>
        <taxon>Datureae</taxon>
        <taxon>Datura</taxon>
    </lineage>
</organism>
<dbReference type="EMBL" id="JACEIK010000447">
    <property type="protein sequence ID" value="MCD7457223.1"/>
    <property type="molecule type" value="Genomic_DNA"/>
</dbReference>
<protein>
    <submittedName>
        <fullName evidence="2">Uncharacterized protein</fullName>
    </submittedName>
</protein>
<evidence type="ECO:0000313" key="3">
    <source>
        <dbReference type="Proteomes" id="UP000823775"/>
    </source>
</evidence>
<dbReference type="Proteomes" id="UP000823775">
    <property type="component" value="Unassembled WGS sequence"/>
</dbReference>